<dbReference type="RefSeq" id="WP_160458907.1">
    <property type="nucleotide sequence ID" value="NZ_WTRX01000303.1"/>
</dbReference>
<comment type="caution">
    <text evidence="3">The sequence shown here is derived from an EMBL/GenBank/DDBJ whole genome shotgun (WGS) entry which is preliminary data.</text>
</comment>
<accession>A0AAW9XBN0</accession>
<proteinExistence type="predicted"/>
<name>A0AAW9XBN0_ECOLX</name>
<sequence length="305" mass="32414">VATDASVNDIAKALDAGYTNNELFTSLNVGTTAELNSALKQVSGSQATTVFREARVLSNRFSMLADAAPKVGNGLAFNVVAKGDPRAELGNNTEYDMLALRKTIDLSESQTMSLEYGIARLDGDGAQKAGDNGVTGGYSQFFGLKHQMSFDNGMNWNNALRYDVHNLDSSRSIAFGNTNKTADTDVKQQYLEFRSEGAKTFEPSEGLKVTPYAGVKLRHTLEGGYQERNAGDFNLNMNSGSETAVDSIVGLKLDYAGKDGWSASATLEGGPNLSYAKSQRTASLAGAGSQHFNVDDGQKGGGINS</sequence>
<evidence type="ECO:0000256" key="1">
    <source>
        <dbReference type="SAM" id="MobiDB-lite"/>
    </source>
</evidence>
<dbReference type="Proteomes" id="UP000441160">
    <property type="component" value="Unassembled WGS sequence"/>
</dbReference>
<feature type="non-terminal residue" evidence="3">
    <location>
        <position position="305"/>
    </location>
</feature>
<feature type="non-terminal residue" evidence="3">
    <location>
        <position position="1"/>
    </location>
</feature>
<feature type="domain" description="Autotransporter" evidence="2">
    <location>
        <begin position="43"/>
        <end position="305"/>
    </location>
</feature>
<protein>
    <submittedName>
        <fullName evidence="3">Autotransporter domain-containing protein</fullName>
    </submittedName>
</protein>
<evidence type="ECO:0000313" key="4">
    <source>
        <dbReference type="Proteomes" id="UP000441160"/>
    </source>
</evidence>
<evidence type="ECO:0000259" key="2">
    <source>
        <dbReference type="PROSITE" id="PS51208"/>
    </source>
</evidence>
<dbReference type="EMBL" id="WTRX01000303">
    <property type="protein sequence ID" value="MWU34363.1"/>
    <property type="molecule type" value="Genomic_DNA"/>
</dbReference>
<dbReference type="AlphaFoldDB" id="A0AAW9XBN0"/>
<dbReference type="InterPro" id="IPR036709">
    <property type="entry name" value="Autotransporte_beta_dom_sf"/>
</dbReference>
<dbReference type="InterPro" id="IPR005546">
    <property type="entry name" value="Autotransporte_beta"/>
</dbReference>
<gene>
    <name evidence="3" type="ORF">GP944_27585</name>
</gene>
<dbReference type="Gene3D" id="2.40.128.130">
    <property type="entry name" value="Autotransporter beta-domain"/>
    <property type="match status" value="1"/>
</dbReference>
<evidence type="ECO:0000313" key="3">
    <source>
        <dbReference type="EMBL" id="MWU34363.1"/>
    </source>
</evidence>
<reference evidence="3 4" key="1">
    <citation type="submission" date="2019-12" db="EMBL/GenBank/DDBJ databases">
        <title>Enteriobacteria Tanzani isolates_8377-8380.</title>
        <authorList>
            <person name="Subbiah M."/>
            <person name="Call D."/>
        </authorList>
    </citation>
    <scope>NUCLEOTIDE SEQUENCE [LARGE SCALE GENOMIC DNA]</scope>
    <source>
        <strain evidence="3 4">8378wB3</strain>
    </source>
</reference>
<dbReference type="SUPFAM" id="SSF103515">
    <property type="entry name" value="Autotransporter"/>
    <property type="match status" value="1"/>
</dbReference>
<dbReference type="Pfam" id="PF03797">
    <property type="entry name" value="Autotransporter"/>
    <property type="match status" value="1"/>
</dbReference>
<feature type="region of interest" description="Disordered" evidence="1">
    <location>
        <begin position="286"/>
        <end position="305"/>
    </location>
</feature>
<organism evidence="3 4">
    <name type="scientific">Escherichia coli</name>
    <dbReference type="NCBI Taxonomy" id="562"/>
    <lineage>
        <taxon>Bacteria</taxon>
        <taxon>Pseudomonadati</taxon>
        <taxon>Pseudomonadota</taxon>
        <taxon>Gammaproteobacteria</taxon>
        <taxon>Enterobacterales</taxon>
        <taxon>Enterobacteriaceae</taxon>
        <taxon>Escherichia</taxon>
    </lineage>
</organism>
<dbReference type="PROSITE" id="PS51208">
    <property type="entry name" value="AUTOTRANSPORTER"/>
    <property type="match status" value="1"/>
</dbReference>